<dbReference type="SUPFAM" id="SSF51126">
    <property type="entry name" value="Pectin lyase-like"/>
    <property type="match status" value="1"/>
</dbReference>
<dbReference type="PANTHER" id="PTHR31707">
    <property type="entry name" value="PECTINESTERASE"/>
    <property type="match status" value="1"/>
</dbReference>
<keyword evidence="9" id="KW-1185">Reference proteome</keyword>
<proteinExistence type="predicted"/>
<evidence type="ECO:0000313" key="8">
    <source>
        <dbReference type="EnsemblPlants" id="KEH43420"/>
    </source>
</evidence>
<name>A0A072VZE7_MEDTR</name>
<sequence>MDVVNGAPDSSVKMIYFIFIKKGFYNENVEVNKQNLDMIGEGMDATIITSNLSNSTDNLSTFNTTTLVRTYFVPQNLLLFRLLF</sequence>
<dbReference type="Pfam" id="PF01095">
    <property type="entry name" value="Pectinesterase"/>
    <property type="match status" value="1"/>
</dbReference>
<dbReference type="GO" id="GO:0030599">
    <property type="term" value="F:pectinesterase activity"/>
    <property type="evidence" value="ECO:0007669"/>
    <property type="project" value="InterPro"/>
</dbReference>
<evidence type="ECO:0000256" key="5">
    <source>
        <dbReference type="ARBA" id="ARBA00023085"/>
    </source>
</evidence>
<keyword evidence="5" id="KW-0063">Aspartyl esterase</keyword>
<dbReference type="InterPro" id="IPR011050">
    <property type="entry name" value="Pectin_lyase_fold/virulence"/>
</dbReference>
<evidence type="ECO:0000313" key="9">
    <source>
        <dbReference type="Proteomes" id="UP000002051"/>
    </source>
</evidence>
<evidence type="ECO:0000256" key="2">
    <source>
        <dbReference type="ARBA" id="ARBA00005184"/>
    </source>
</evidence>
<evidence type="ECO:0000313" key="7">
    <source>
        <dbReference type="EMBL" id="KEH43420.1"/>
    </source>
</evidence>
<evidence type="ECO:0000259" key="6">
    <source>
        <dbReference type="Pfam" id="PF01095"/>
    </source>
</evidence>
<dbReference type="HOGENOM" id="CLU_193272_0_0_1"/>
<dbReference type="UniPathway" id="UPA00545">
    <property type="reaction ID" value="UER00823"/>
</dbReference>
<protein>
    <submittedName>
        <fullName evidence="7">Pectinesterase</fullName>
    </submittedName>
</protein>
<keyword evidence="3" id="KW-0134">Cell wall</keyword>
<evidence type="ECO:0000256" key="4">
    <source>
        <dbReference type="ARBA" id="ARBA00022801"/>
    </source>
</evidence>
<dbReference type="EnsemblPlants" id="KEH43420">
    <property type="protein sequence ID" value="KEH43420"/>
    <property type="gene ID" value="MTR_1g492770"/>
</dbReference>
<dbReference type="Gene3D" id="2.160.20.10">
    <property type="entry name" value="Single-stranded right-handed beta-helix, Pectin lyase-like"/>
    <property type="match status" value="1"/>
</dbReference>
<reference evidence="7 9" key="1">
    <citation type="journal article" date="2011" name="Nature">
        <title>The Medicago genome provides insight into the evolution of rhizobial symbioses.</title>
        <authorList>
            <person name="Young N.D."/>
            <person name="Debelle F."/>
            <person name="Oldroyd G.E."/>
            <person name="Geurts R."/>
            <person name="Cannon S.B."/>
            <person name="Udvardi M.K."/>
            <person name="Benedito V.A."/>
            <person name="Mayer K.F."/>
            <person name="Gouzy J."/>
            <person name="Schoof H."/>
            <person name="Van de Peer Y."/>
            <person name="Proost S."/>
            <person name="Cook D.R."/>
            <person name="Meyers B.C."/>
            <person name="Spannagl M."/>
            <person name="Cheung F."/>
            <person name="De Mita S."/>
            <person name="Krishnakumar V."/>
            <person name="Gundlach H."/>
            <person name="Zhou S."/>
            <person name="Mudge J."/>
            <person name="Bharti A.K."/>
            <person name="Murray J.D."/>
            <person name="Naoumkina M.A."/>
            <person name="Rosen B."/>
            <person name="Silverstein K.A."/>
            <person name="Tang H."/>
            <person name="Rombauts S."/>
            <person name="Zhao P.X."/>
            <person name="Zhou P."/>
            <person name="Barbe V."/>
            <person name="Bardou P."/>
            <person name="Bechner M."/>
            <person name="Bellec A."/>
            <person name="Berger A."/>
            <person name="Berges H."/>
            <person name="Bidwell S."/>
            <person name="Bisseling T."/>
            <person name="Choisne N."/>
            <person name="Couloux A."/>
            <person name="Denny R."/>
            <person name="Deshpande S."/>
            <person name="Dai X."/>
            <person name="Doyle J.J."/>
            <person name="Dudez A.M."/>
            <person name="Farmer A.D."/>
            <person name="Fouteau S."/>
            <person name="Franken C."/>
            <person name="Gibelin C."/>
            <person name="Gish J."/>
            <person name="Goldstein S."/>
            <person name="Gonzalez A.J."/>
            <person name="Green P.J."/>
            <person name="Hallab A."/>
            <person name="Hartog M."/>
            <person name="Hua A."/>
            <person name="Humphray S.J."/>
            <person name="Jeong D.H."/>
            <person name="Jing Y."/>
            <person name="Jocker A."/>
            <person name="Kenton S.M."/>
            <person name="Kim D.J."/>
            <person name="Klee K."/>
            <person name="Lai H."/>
            <person name="Lang C."/>
            <person name="Lin S."/>
            <person name="Macmil S.L."/>
            <person name="Magdelenat G."/>
            <person name="Matthews L."/>
            <person name="McCorrison J."/>
            <person name="Monaghan E.L."/>
            <person name="Mun J.H."/>
            <person name="Najar F.Z."/>
            <person name="Nicholson C."/>
            <person name="Noirot C."/>
            <person name="O'Bleness M."/>
            <person name="Paule C.R."/>
            <person name="Poulain J."/>
            <person name="Prion F."/>
            <person name="Qin B."/>
            <person name="Qu C."/>
            <person name="Retzel E.F."/>
            <person name="Riddle C."/>
            <person name="Sallet E."/>
            <person name="Samain S."/>
            <person name="Samson N."/>
            <person name="Sanders I."/>
            <person name="Saurat O."/>
            <person name="Scarpelli C."/>
            <person name="Schiex T."/>
            <person name="Segurens B."/>
            <person name="Severin A.J."/>
            <person name="Sherrier D.J."/>
            <person name="Shi R."/>
            <person name="Sims S."/>
            <person name="Singer S.R."/>
            <person name="Sinharoy S."/>
            <person name="Sterck L."/>
            <person name="Viollet A."/>
            <person name="Wang B.B."/>
            <person name="Wang K."/>
            <person name="Wang M."/>
            <person name="Wang X."/>
            <person name="Warfsmann J."/>
            <person name="Weissenbach J."/>
            <person name="White D.D."/>
            <person name="White J.D."/>
            <person name="Wiley G.B."/>
            <person name="Wincker P."/>
            <person name="Xing Y."/>
            <person name="Yang L."/>
            <person name="Yao Z."/>
            <person name="Ying F."/>
            <person name="Zhai J."/>
            <person name="Zhou L."/>
            <person name="Zuber A."/>
            <person name="Denarie J."/>
            <person name="Dixon R.A."/>
            <person name="May G.D."/>
            <person name="Schwartz D.C."/>
            <person name="Rogers J."/>
            <person name="Quetier F."/>
            <person name="Town C.D."/>
            <person name="Roe B.A."/>
        </authorList>
    </citation>
    <scope>NUCLEOTIDE SEQUENCE [LARGE SCALE GENOMIC DNA]</scope>
    <source>
        <strain evidence="7">A17</strain>
        <strain evidence="8 9">cv. Jemalong A17</strain>
    </source>
</reference>
<evidence type="ECO:0000256" key="3">
    <source>
        <dbReference type="ARBA" id="ARBA00022512"/>
    </source>
</evidence>
<dbReference type="GO" id="GO:0045490">
    <property type="term" value="P:pectin catabolic process"/>
    <property type="evidence" value="ECO:0007669"/>
    <property type="project" value="UniProtKB-UniPathway"/>
</dbReference>
<organism evidence="7 9">
    <name type="scientific">Medicago truncatula</name>
    <name type="common">Barrel medic</name>
    <name type="synonym">Medicago tribuloides</name>
    <dbReference type="NCBI Taxonomy" id="3880"/>
    <lineage>
        <taxon>Eukaryota</taxon>
        <taxon>Viridiplantae</taxon>
        <taxon>Streptophyta</taxon>
        <taxon>Embryophyta</taxon>
        <taxon>Tracheophyta</taxon>
        <taxon>Spermatophyta</taxon>
        <taxon>Magnoliopsida</taxon>
        <taxon>eudicotyledons</taxon>
        <taxon>Gunneridae</taxon>
        <taxon>Pentapetalae</taxon>
        <taxon>rosids</taxon>
        <taxon>fabids</taxon>
        <taxon>Fabales</taxon>
        <taxon>Fabaceae</taxon>
        <taxon>Papilionoideae</taxon>
        <taxon>50 kb inversion clade</taxon>
        <taxon>NPAAA clade</taxon>
        <taxon>Hologalegina</taxon>
        <taxon>IRL clade</taxon>
        <taxon>Trifolieae</taxon>
        <taxon>Medicago</taxon>
    </lineage>
</organism>
<keyword evidence="3" id="KW-0964">Secreted</keyword>
<dbReference type="STRING" id="3880.A0A072VZE7"/>
<keyword evidence="4" id="KW-0378">Hydrolase</keyword>
<dbReference type="Proteomes" id="UP000002051">
    <property type="component" value="Unassembled WGS sequence"/>
</dbReference>
<comment type="pathway">
    <text evidence="2">Glycan metabolism; pectin degradation; 2-dehydro-3-deoxy-D-gluconate from pectin: step 1/5.</text>
</comment>
<reference evidence="8" key="3">
    <citation type="submission" date="2015-04" db="UniProtKB">
        <authorList>
            <consortium name="EnsemblPlants"/>
        </authorList>
    </citation>
    <scope>IDENTIFICATION</scope>
    <source>
        <strain evidence="8">cv. Jemalong A17</strain>
    </source>
</reference>
<dbReference type="InterPro" id="IPR012334">
    <property type="entry name" value="Pectin_lyas_fold"/>
</dbReference>
<dbReference type="PaxDb" id="3880-AES62000"/>
<comment type="subcellular location">
    <subcellularLocation>
        <location evidence="1">Secreted</location>
        <location evidence="1">Cell wall</location>
    </subcellularLocation>
</comment>
<dbReference type="EMBL" id="CM001217">
    <property type="protein sequence ID" value="KEH43420.1"/>
    <property type="molecule type" value="Genomic_DNA"/>
</dbReference>
<accession>A0A072VZE7</accession>
<dbReference type="AlphaFoldDB" id="A0A072VZE7"/>
<feature type="domain" description="Pectinesterase catalytic" evidence="6">
    <location>
        <begin position="3"/>
        <end position="69"/>
    </location>
</feature>
<gene>
    <name evidence="7" type="ordered locus">MTR_1g492770</name>
</gene>
<evidence type="ECO:0000256" key="1">
    <source>
        <dbReference type="ARBA" id="ARBA00004191"/>
    </source>
</evidence>
<dbReference type="GO" id="GO:0042545">
    <property type="term" value="P:cell wall modification"/>
    <property type="evidence" value="ECO:0007669"/>
    <property type="project" value="InterPro"/>
</dbReference>
<reference evidence="7 9" key="2">
    <citation type="journal article" date="2014" name="BMC Genomics">
        <title>An improved genome release (version Mt4.0) for the model legume Medicago truncatula.</title>
        <authorList>
            <person name="Tang H."/>
            <person name="Krishnakumar V."/>
            <person name="Bidwell S."/>
            <person name="Rosen B."/>
            <person name="Chan A."/>
            <person name="Zhou S."/>
            <person name="Gentzbittel L."/>
            <person name="Childs K.L."/>
            <person name="Yandell M."/>
            <person name="Gundlach H."/>
            <person name="Mayer K.F."/>
            <person name="Schwartz D.C."/>
            <person name="Town C.D."/>
        </authorList>
    </citation>
    <scope>GENOME REANNOTATION</scope>
    <source>
        <strain evidence="7">A17</strain>
        <strain evidence="8 9">cv. Jemalong A17</strain>
    </source>
</reference>
<dbReference type="InterPro" id="IPR000070">
    <property type="entry name" value="Pectinesterase_cat"/>
</dbReference>